<protein>
    <submittedName>
        <fullName evidence="3">Proline-rich protein 11-like</fullName>
    </submittedName>
</protein>
<name>A0AB32W8W1_THECC</name>
<dbReference type="KEGG" id="tcc:108661566"/>
<feature type="region of interest" description="Disordered" evidence="1">
    <location>
        <begin position="47"/>
        <end position="73"/>
    </location>
</feature>
<evidence type="ECO:0000256" key="1">
    <source>
        <dbReference type="SAM" id="MobiDB-lite"/>
    </source>
</evidence>
<dbReference type="RefSeq" id="XP_017974488.1">
    <property type="nucleotide sequence ID" value="XM_018118999.1"/>
</dbReference>
<reference evidence="3" key="2">
    <citation type="submission" date="2025-08" db="UniProtKB">
        <authorList>
            <consortium name="RefSeq"/>
        </authorList>
    </citation>
    <scope>IDENTIFICATION</scope>
</reference>
<evidence type="ECO:0000313" key="2">
    <source>
        <dbReference type="Proteomes" id="UP000694886"/>
    </source>
</evidence>
<organism evidence="2 3">
    <name type="scientific">Theobroma cacao</name>
    <name type="common">Cacao</name>
    <name type="synonym">Cocoa</name>
    <dbReference type="NCBI Taxonomy" id="3641"/>
    <lineage>
        <taxon>Eukaryota</taxon>
        <taxon>Viridiplantae</taxon>
        <taxon>Streptophyta</taxon>
        <taxon>Embryophyta</taxon>
        <taxon>Tracheophyta</taxon>
        <taxon>Spermatophyta</taxon>
        <taxon>Magnoliopsida</taxon>
        <taxon>eudicotyledons</taxon>
        <taxon>Gunneridae</taxon>
        <taxon>Pentapetalae</taxon>
        <taxon>rosids</taxon>
        <taxon>malvids</taxon>
        <taxon>Malvales</taxon>
        <taxon>Malvaceae</taxon>
        <taxon>Byttnerioideae</taxon>
        <taxon>Theobroma</taxon>
    </lineage>
</organism>
<dbReference type="Proteomes" id="UP000694886">
    <property type="component" value="Chromosome 4"/>
</dbReference>
<proteinExistence type="predicted"/>
<dbReference type="AlphaFoldDB" id="A0AB32W8W1"/>
<sequence length="212" mass="22964">MADGLAFSAILEDLCLLKNLVLVAIVFMPLPDGLDLIIMPPLREHPPFTRSVGRGRGRSQYRQLDPIEGESVASTIRAAPTTEQTETPRHPLPPPPPTIPPVAPFVPPPPPPVPPLVLDVSISKKLKEARQHGYVSFMGESDATVAKEVVQMALRAEKLANENKRMQAELAERRNLSISSSQPPKKGKDSSVSGSTTTVLVTSSRPPFSQTQ</sequence>
<accession>A0AB32W8W1</accession>
<reference evidence="2" key="1">
    <citation type="journal article" date="1997" name="Nucleic Acids Res.">
        <title>tRNAscan-SE: a program for improved detection of transfer RNA genes in genomic sequence.</title>
        <authorList>
            <person name="Lowe T.M."/>
            <person name="Eddy S.R."/>
        </authorList>
    </citation>
    <scope>NUCLEOTIDE SEQUENCE [LARGE SCALE GENOMIC DNA]</scope>
    <source>
        <strain evidence="2">r\B97-61/B2</strain>
    </source>
</reference>
<dbReference type="GeneID" id="108661566"/>
<feature type="region of interest" description="Disordered" evidence="1">
    <location>
        <begin position="171"/>
        <end position="212"/>
    </location>
</feature>
<dbReference type="Gramene" id="Tc04v2_t005620.1">
    <property type="protein sequence ID" value="Tc04v2_p005620.1"/>
    <property type="gene ID" value="Tc04v2_g005620"/>
</dbReference>
<feature type="compositionally biased region" description="Low complexity" evidence="1">
    <location>
        <begin position="190"/>
        <end position="204"/>
    </location>
</feature>
<gene>
    <name evidence="3" type="primary">LOC108661566</name>
</gene>
<evidence type="ECO:0000313" key="3">
    <source>
        <dbReference type="RefSeq" id="XP_017974488.1"/>
    </source>
</evidence>